<dbReference type="Pfam" id="PF00126">
    <property type="entry name" value="HTH_1"/>
    <property type="match status" value="1"/>
</dbReference>
<evidence type="ECO:0000259" key="5">
    <source>
        <dbReference type="PROSITE" id="PS50931"/>
    </source>
</evidence>
<dbReference type="OrthoDB" id="8587114at2"/>
<comment type="similarity">
    <text evidence="1">Belongs to the LysR transcriptional regulatory family.</text>
</comment>
<feature type="domain" description="HTH lysR-type" evidence="5">
    <location>
        <begin position="1"/>
        <end position="58"/>
    </location>
</feature>
<dbReference type="InterPro" id="IPR005119">
    <property type="entry name" value="LysR_subst-bd"/>
</dbReference>
<accession>A0A3A3FIL6</accession>
<evidence type="ECO:0000313" key="7">
    <source>
        <dbReference type="Proteomes" id="UP000265955"/>
    </source>
</evidence>
<reference evidence="7" key="1">
    <citation type="submission" date="2018-09" db="EMBL/GenBank/DDBJ databases">
        <authorList>
            <person name="Zhu H."/>
        </authorList>
    </citation>
    <scope>NUCLEOTIDE SEQUENCE [LARGE SCALE GENOMIC DNA]</scope>
    <source>
        <strain evidence="7">K1R23-30</strain>
    </source>
</reference>
<dbReference type="InterPro" id="IPR036388">
    <property type="entry name" value="WH-like_DNA-bd_sf"/>
</dbReference>
<dbReference type="PANTHER" id="PTHR30419:SF30">
    <property type="entry name" value="LYSR FAMILY TRANSCRIPTIONAL REGULATOR"/>
    <property type="match status" value="1"/>
</dbReference>
<dbReference type="GO" id="GO:0003677">
    <property type="term" value="F:DNA binding"/>
    <property type="evidence" value="ECO:0007669"/>
    <property type="project" value="UniProtKB-KW"/>
</dbReference>
<dbReference type="InterPro" id="IPR050950">
    <property type="entry name" value="HTH-type_LysR_regulators"/>
</dbReference>
<dbReference type="Pfam" id="PF03466">
    <property type="entry name" value="LysR_substrate"/>
    <property type="match status" value="1"/>
</dbReference>
<dbReference type="SUPFAM" id="SSF46785">
    <property type="entry name" value="Winged helix' DNA-binding domain"/>
    <property type="match status" value="1"/>
</dbReference>
<keyword evidence="7" id="KW-1185">Reference proteome</keyword>
<dbReference type="PROSITE" id="PS50931">
    <property type="entry name" value="HTH_LYSR"/>
    <property type="match status" value="1"/>
</dbReference>
<evidence type="ECO:0000256" key="1">
    <source>
        <dbReference type="ARBA" id="ARBA00009437"/>
    </source>
</evidence>
<dbReference type="GO" id="GO:0003700">
    <property type="term" value="F:DNA-binding transcription factor activity"/>
    <property type="evidence" value="ECO:0007669"/>
    <property type="project" value="InterPro"/>
</dbReference>
<evidence type="ECO:0000256" key="4">
    <source>
        <dbReference type="ARBA" id="ARBA00023163"/>
    </source>
</evidence>
<dbReference type="RefSeq" id="WP_119772259.1">
    <property type="nucleotide sequence ID" value="NZ_QYUO01000003.1"/>
</dbReference>
<dbReference type="GO" id="GO:0005829">
    <property type="term" value="C:cytosol"/>
    <property type="evidence" value="ECO:0007669"/>
    <property type="project" value="TreeGrafter"/>
</dbReference>
<dbReference type="PANTHER" id="PTHR30419">
    <property type="entry name" value="HTH-TYPE TRANSCRIPTIONAL REGULATOR YBHD"/>
    <property type="match status" value="1"/>
</dbReference>
<proteinExistence type="inferred from homology"/>
<evidence type="ECO:0000256" key="3">
    <source>
        <dbReference type="ARBA" id="ARBA00023125"/>
    </source>
</evidence>
<dbReference type="PRINTS" id="PR00039">
    <property type="entry name" value="HTHLYSR"/>
</dbReference>
<dbReference type="FunFam" id="1.10.10.10:FF:000001">
    <property type="entry name" value="LysR family transcriptional regulator"/>
    <property type="match status" value="1"/>
</dbReference>
<dbReference type="EMBL" id="QYUO01000003">
    <property type="protein sequence ID" value="RJF92374.1"/>
    <property type="molecule type" value="Genomic_DNA"/>
</dbReference>
<dbReference type="InterPro" id="IPR000847">
    <property type="entry name" value="LysR_HTH_N"/>
</dbReference>
<keyword evidence="4" id="KW-0804">Transcription</keyword>
<organism evidence="6 7">
    <name type="scientific">Noviherbaspirillum saxi</name>
    <dbReference type="NCBI Taxonomy" id="2320863"/>
    <lineage>
        <taxon>Bacteria</taxon>
        <taxon>Pseudomonadati</taxon>
        <taxon>Pseudomonadota</taxon>
        <taxon>Betaproteobacteria</taxon>
        <taxon>Burkholderiales</taxon>
        <taxon>Oxalobacteraceae</taxon>
        <taxon>Noviherbaspirillum</taxon>
    </lineage>
</organism>
<gene>
    <name evidence="6" type="ORF">D3871_27515</name>
</gene>
<dbReference type="SUPFAM" id="SSF53850">
    <property type="entry name" value="Periplasmic binding protein-like II"/>
    <property type="match status" value="1"/>
</dbReference>
<dbReference type="Gene3D" id="1.10.10.10">
    <property type="entry name" value="Winged helix-like DNA-binding domain superfamily/Winged helix DNA-binding domain"/>
    <property type="match status" value="1"/>
</dbReference>
<sequence>MDSRRLEHLIAVAEEGNFAKAAERCSLTQPALSRSIQTLEQELEVVLFDRHAKGATLTSVGRVVVEQARAVLREMRTLVRDVSLLKRHDHGHLVIGTGSFPATAILPDALATLLREHPNVSSRVQSGDSEQLLAALYREEMDFFISNVRGLPQDDALLIEILHQEEACYFVRPGHPLLNLARPRPADLLQYPLVTTRVPPQLDKEWYDACGLPPGQLPRLALEGDGIPLLNAVATKSDAILITYPSALKDKLVQQLLVPLTVTDAFKIIGQFALVRLAERTPSPAAERFISILKESLELSGMASAL</sequence>
<keyword evidence="3" id="KW-0238">DNA-binding</keyword>
<dbReference type="Gene3D" id="3.40.190.290">
    <property type="match status" value="1"/>
</dbReference>
<dbReference type="InterPro" id="IPR036390">
    <property type="entry name" value="WH_DNA-bd_sf"/>
</dbReference>
<comment type="caution">
    <text evidence="6">The sequence shown here is derived from an EMBL/GenBank/DDBJ whole genome shotgun (WGS) entry which is preliminary data.</text>
</comment>
<name>A0A3A3FIL6_9BURK</name>
<keyword evidence="2" id="KW-0805">Transcription regulation</keyword>
<protein>
    <submittedName>
        <fullName evidence="6">LysR family transcriptional regulator</fullName>
    </submittedName>
</protein>
<dbReference type="AlphaFoldDB" id="A0A3A3FIL6"/>
<evidence type="ECO:0000256" key="2">
    <source>
        <dbReference type="ARBA" id="ARBA00023015"/>
    </source>
</evidence>
<evidence type="ECO:0000313" key="6">
    <source>
        <dbReference type="EMBL" id="RJF92374.1"/>
    </source>
</evidence>
<dbReference type="Proteomes" id="UP000265955">
    <property type="component" value="Unassembled WGS sequence"/>
</dbReference>